<protein>
    <submittedName>
        <fullName evidence="2">Uncharacterized protein</fullName>
    </submittedName>
</protein>
<dbReference type="HOGENOM" id="CLU_2349564_0_0_1"/>
<feature type="compositionally biased region" description="Polar residues" evidence="1">
    <location>
        <begin position="88"/>
        <end position="97"/>
    </location>
</feature>
<dbReference type="Gramene" id="ERN04485">
    <property type="protein sequence ID" value="ERN04485"/>
    <property type="gene ID" value="AMTR_s00081p00033090"/>
</dbReference>
<organism evidence="2 3">
    <name type="scientific">Amborella trichopoda</name>
    <dbReference type="NCBI Taxonomy" id="13333"/>
    <lineage>
        <taxon>Eukaryota</taxon>
        <taxon>Viridiplantae</taxon>
        <taxon>Streptophyta</taxon>
        <taxon>Embryophyta</taxon>
        <taxon>Tracheophyta</taxon>
        <taxon>Spermatophyta</taxon>
        <taxon>Magnoliopsida</taxon>
        <taxon>Amborellales</taxon>
        <taxon>Amborellaceae</taxon>
        <taxon>Amborella</taxon>
    </lineage>
</organism>
<gene>
    <name evidence="2" type="ORF">AMTR_s00081p00033090</name>
</gene>
<dbReference type="Proteomes" id="UP000017836">
    <property type="component" value="Unassembled WGS sequence"/>
</dbReference>
<evidence type="ECO:0000256" key="1">
    <source>
        <dbReference type="SAM" id="MobiDB-lite"/>
    </source>
</evidence>
<keyword evidence="3" id="KW-1185">Reference proteome</keyword>
<dbReference type="AlphaFoldDB" id="W1PBS0"/>
<proteinExistence type="predicted"/>
<reference evidence="3" key="1">
    <citation type="journal article" date="2013" name="Science">
        <title>The Amborella genome and the evolution of flowering plants.</title>
        <authorList>
            <consortium name="Amborella Genome Project"/>
        </authorList>
    </citation>
    <scope>NUCLEOTIDE SEQUENCE [LARGE SCALE GENOMIC DNA]</scope>
</reference>
<evidence type="ECO:0000313" key="3">
    <source>
        <dbReference type="Proteomes" id="UP000017836"/>
    </source>
</evidence>
<accession>W1PBS0</accession>
<feature type="region of interest" description="Disordered" evidence="1">
    <location>
        <begin position="38"/>
        <end position="97"/>
    </location>
</feature>
<evidence type="ECO:0000313" key="2">
    <source>
        <dbReference type="EMBL" id="ERN04485.1"/>
    </source>
</evidence>
<name>W1PBS0_AMBTC</name>
<feature type="compositionally biased region" description="Low complexity" evidence="1">
    <location>
        <begin position="39"/>
        <end position="52"/>
    </location>
</feature>
<dbReference type="EMBL" id="KI394223">
    <property type="protein sequence ID" value="ERN04485.1"/>
    <property type="molecule type" value="Genomic_DNA"/>
</dbReference>
<sequence>MNRGPAAAHLSEAEAEEALAVALTLGRGIGTVELAVVGPTTSPADPAASSAARLRMKPAAVTTERSRPAGAATASAPLSVGVDEPAGNQETGFAQGP</sequence>